<dbReference type="InterPro" id="IPR011951">
    <property type="entry name" value="HAD-SF_hydro_IA_YjjG/PynA"/>
</dbReference>
<reference evidence="1 2" key="1">
    <citation type="submission" date="2017-08" db="EMBL/GenBank/DDBJ databases">
        <title>Complete genome sequence of Mucilaginibacter sp. strain BJC16-A31.</title>
        <authorList>
            <consortium name="Henan University of Science and Technology"/>
            <person name="You X."/>
        </authorList>
    </citation>
    <scope>NUCLEOTIDE SEQUENCE [LARGE SCALE GENOMIC DNA]</scope>
    <source>
        <strain evidence="1 2">BJC16-A31</strain>
    </source>
</reference>
<dbReference type="OrthoDB" id="9802350at2"/>
<dbReference type="SFLD" id="SFLDS00003">
    <property type="entry name" value="Haloacid_Dehalogenase"/>
    <property type="match status" value="1"/>
</dbReference>
<dbReference type="Gene3D" id="1.10.150.240">
    <property type="entry name" value="Putative phosphatase, domain 2"/>
    <property type="match status" value="1"/>
</dbReference>
<proteinExistence type="predicted"/>
<dbReference type="Proteomes" id="UP000215002">
    <property type="component" value="Chromosome"/>
</dbReference>
<dbReference type="InterPro" id="IPR023198">
    <property type="entry name" value="PGP-like_dom2"/>
</dbReference>
<keyword evidence="2" id="KW-1185">Reference proteome</keyword>
<dbReference type="InterPro" id="IPR006439">
    <property type="entry name" value="HAD-SF_hydro_IA"/>
</dbReference>
<dbReference type="NCBIfam" id="TIGR02254">
    <property type="entry name" value="YjjG_YfnB"/>
    <property type="match status" value="1"/>
</dbReference>
<sequence length="238" mass="27465">MQNSIFEVKIYKHIFFDLDHTIWDFDKNAEETLHELYEIYRLHEIGLPDATLFIETYTRNNHELWAEYHTGKITKTELRETRFKRTFIELGVPPDALPVAFEDDYVKLCPTKTNLFPHAHETLQYLQNKYTLHLISNGFKEASELKIGNTNIGPYFNNIIISEIIGVNKPDPAIFRHALDLAGAEKHESIMIGDSLEADIYGALNFGMDAIYFNPFSAPKPNDVPLQVTHLKELTLLL</sequence>
<dbReference type="NCBIfam" id="TIGR01549">
    <property type="entry name" value="HAD-SF-IA-v1"/>
    <property type="match status" value="1"/>
</dbReference>
<name>A0A223P1W3_9SPHI</name>
<accession>A0A223P1W3</accession>
<dbReference type="InterPro" id="IPR023214">
    <property type="entry name" value="HAD_sf"/>
</dbReference>
<dbReference type="EMBL" id="CP022743">
    <property type="protein sequence ID" value="ASU36123.1"/>
    <property type="molecule type" value="Genomic_DNA"/>
</dbReference>
<dbReference type="AlphaFoldDB" id="A0A223P1W3"/>
<dbReference type="RefSeq" id="WP_094572198.1">
    <property type="nucleotide sequence ID" value="NZ_CP022743.1"/>
</dbReference>
<organism evidence="1 2">
    <name type="scientific">Mucilaginibacter xinganensis</name>
    <dbReference type="NCBI Taxonomy" id="1234841"/>
    <lineage>
        <taxon>Bacteria</taxon>
        <taxon>Pseudomonadati</taxon>
        <taxon>Bacteroidota</taxon>
        <taxon>Sphingobacteriia</taxon>
        <taxon>Sphingobacteriales</taxon>
        <taxon>Sphingobacteriaceae</taxon>
        <taxon>Mucilaginibacter</taxon>
    </lineage>
</organism>
<protein>
    <submittedName>
        <fullName evidence="1">Pyrimidine 5'-nucleotidase YjjG</fullName>
    </submittedName>
</protein>
<dbReference type="KEGG" id="muc:MuYL_4238"/>
<evidence type="ECO:0000313" key="2">
    <source>
        <dbReference type="Proteomes" id="UP000215002"/>
    </source>
</evidence>
<dbReference type="InterPro" id="IPR036412">
    <property type="entry name" value="HAD-like_sf"/>
</dbReference>
<dbReference type="Pfam" id="PF00702">
    <property type="entry name" value="Hydrolase"/>
    <property type="match status" value="1"/>
</dbReference>
<evidence type="ECO:0000313" key="1">
    <source>
        <dbReference type="EMBL" id="ASU36123.1"/>
    </source>
</evidence>
<dbReference type="PANTHER" id="PTHR47478:SF1">
    <property type="entry name" value="PYRIMIDINE 5'-NUCLEOTIDASE YJJG"/>
    <property type="match status" value="1"/>
</dbReference>
<dbReference type="SFLD" id="SFLDG01129">
    <property type="entry name" value="C1.5:_HAD__Beta-PGM__Phosphata"/>
    <property type="match status" value="1"/>
</dbReference>
<dbReference type="Gene3D" id="3.40.50.1000">
    <property type="entry name" value="HAD superfamily/HAD-like"/>
    <property type="match status" value="1"/>
</dbReference>
<dbReference type="GO" id="GO:0008253">
    <property type="term" value="F:5'-nucleotidase activity"/>
    <property type="evidence" value="ECO:0007669"/>
    <property type="project" value="InterPro"/>
</dbReference>
<dbReference type="InterPro" id="IPR052550">
    <property type="entry name" value="Pyrimidine_5'-ntase_YjjG"/>
</dbReference>
<gene>
    <name evidence="1" type="ORF">MuYL_4238</name>
</gene>
<dbReference type="PANTHER" id="PTHR47478">
    <property type="match status" value="1"/>
</dbReference>
<dbReference type="SUPFAM" id="SSF56784">
    <property type="entry name" value="HAD-like"/>
    <property type="match status" value="1"/>
</dbReference>